<dbReference type="AlphaFoldDB" id="A0A402CPB9"/>
<dbReference type="Proteomes" id="UP000287394">
    <property type="component" value="Chromosome"/>
</dbReference>
<keyword evidence="2" id="KW-1185">Reference proteome</keyword>
<name>A0A402CPB9_9BACT</name>
<organism evidence="1 2">
    <name type="scientific">Capsulimonas corticalis</name>
    <dbReference type="NCBI Taxonomy" id="2219043"/>
    <lineage>
        <taxon>Bacteria</taxon>
        <taxon>Bacillati</taxon>
        <taxon>Armatimonadota</taxon>
        <taxon>Armatimonadia</taxon>
        <taxon>Capsulimonadales</taxon>
        <taxon>Capsulimonadaceae</taxon>
        <taxon>Capsulimonas</taxon>
    </lineage>
</organism>
<evidence type="ECO:0000313" key="2">
    <source>
        <dbReference type="Proteomes" id="UP000287394"/>
    </source>
</evidence>
<evidence type="ECO:0000313" key="1">
    <source>
        <dbReference type="EMBL" id="BDI33123.1"/>
    </source>
</evidence>
<proteinExistence type="predicted"/>
<dbReference type="RefSeq" id="WP_119319209.1">
    <property type="nucleotide sequence ID" value="NZ_AP025739.1"/>
</dbReference>
<protein>
    <submittedName>
        <fullName evidence="1">Uncharacterized protein</fullName>
    </submittedName>
</protein>
<gene>
    <name evidence="1" type="ORF">CCAX7_51740</name>
</gene>
<accession>A0A402CPB9</accession>
<dbReference type="EMBL" id="AP025739">
    <property type="protein sequence ID" value="BDI33123.1"/>
    <property type="molecule type" value="Genomic_DNA"/>
</dbReference>
<reference evidence="1 2" key="1">
    <citation type="journal article" date="2019" name="Int. J. Syst. Evol. Microbiol.">
        <title>Capsulimonas corticalis gen. nov., sp. nov., an aerobic capsulated bacterium, of a novel bacterial order, Capsulimonadales ord. nov., of the class Armatimonadia of the phylum Armatimonadetes.</title>
        <authorList>
            <person name="Li J."/>
            <person name="Kudo C."/>
            <person name="Tonouchi A."/>
        </authorList>
    </citation>
    <scope>NUCLEOTIDE SEQUENCE [LARGE SCALE GENOMIC DNA]</scope>
    <source>
        <strain evidence="1 2">AX-7</strain>
    </source>
</reference>
<dbReference type="KEGG" id="ccot:CCAX7_51740"/>
<sequence>MMTNEIVLKSVKRVAAGLACVALLSQVVPTVGTAMADKYSSDDNTGTTVLVVAGVGAVVYYVSHTAYVKNHPRLPSP</sequence>